<evidence type="ECO:0000313" key="1">
    <source>
        <dbReference type="EMBL" id="JAH75022.1"/>
    </source>
</evidence>
<protein>
    <submittedName>
        <fullName evidence="1">Uncharacterized protein</fullName>
    </submittedName>
</protein>
<name>A0A0E9VAF6_ANGAN</name>
<dbReference type="EMBL" id="GBXM01033555">
    <property type="protein sequence ID" value="JAH75022.1"/>
    <property type="molecule type" value="Transcribed_RNA"/>
</dbReference>
<proteinExistence type="predicted"/>
<sequence length="30" mass="3575">MKIYPNQRVHFSYMVVGPSLTSELPNKQYF</sequence>
<organism evidence="1">
    <name type="scientific">Anguilla anguilla</name>
    <name type="common">European freshwater eel</name>
    <name type="synonym">Muraena anguilla</name>
    <dbReference type="NCBI Taxonomy" id="7936"/>
    <lineage>
        <taxon>Eukaryota</taxon>
        <taxon>Metazoa</taxon>
        <taxon>Chordata</taxon>
        <taxon>Craniata</taxon>
        <taxon>Vertebrata</taxon>
        <taxon>Euteleostomi</taxon>
        <taxon>Actinopterygii</taxon>
        <taxon>Neopterygii</taxon>
        <taxon>Teleostei</taxon>
        <taxon>Anguilliformes</taxon>
        <taxon>Anguillidae</taxon>
        <taxon>Anguilla</taxon>
    </lineage>
</organism>
<reference evidence="1" key="2">
    <citation type="journal article" date="2015" name="Fish Shellfish Immunol.">
        <title>Early steps in the European eel (Anguilla anguilla)-Vibrio vulnificus interaction in the gills: Role of the RtxA13 toxin.</title>
        <authorList>
            <person name="Callol A."/>
            <person name="Pajuelo D."/>
            <person name="Ebbesson L."/>
            <person name="Teles M."/>
            <person name="MacKenzie S."/>
            <person name="Amaro C."/>
        </authorList>
    </citation>
    <scope>NUCLEOTIDE SEQUENCE</scope>
</reference>
<accession>A0A0E9VAF6</accession>
<dbReference type="AlphaFoldDB" id="A0A0E9VAF6"/>
<reference evidence="1" key="1">
    <citation type="submission" date="2014-11" db="EMBL/GenBank/DDBJ databases">
        <authorList>
            <person name="Amaro Gonzalez C."/>
        </authorList>
    </citation>
    <scope>NUCLEOTIDE SEQUENCE</scope>
</reference>